<sequence>MRVQTEHALERPAPPLHRPTRKYNELLTSSRHVLPQHNINNGRLTVRTITSSIILYFNEDTILSSRALKQGGSYRLQNLFNRIKSKTNLLVGRFHGRKLDNNNYSGNIGSWGLLNEQIFLMKQTKTKYKENIYRTV</sequence>
<evidence type="ECO:0000313" key="3">
    <source>
        <dbReference type="Proteomes" id="UP000593562"/>
    </source>
</evidence>
<evidence type="ECO:0000313" key="2">
    <source>
        <dbReference type="EMBL" id="KAF5752518.1"/>
    </source>
</evidence>
<gene>
    <name evidence="2" type="ORF">HS088_TW01G00433</name>
</gene>
<dbReference type="AlphaFoldDB" id="A0A7J7E1N8"/>
<dbReference type="InParanoid" id="A0A7J7E1N8"/>
<feature type="compositionally biased region" description="Basic and acidic residues" evidence="1">
    <location>
        <begin position="1"/>
        <end position="10"/>
    </location>
</feature>
<proteinExistence type="predicted"/>
<evidence type="ECO:0000256" key="1">
    <source>
        <dbReference type="SAM" id="MobiDB-lite"/>
    </source>
</evidence>
<feature type="region of interest" description="Disordered" evidence="1">
    <location>
        <begin position="1"/>
        <end position="20"/>
    </location>
</feature>
<name>A0A7J7E1N8_TRIWF</name>
<organism evidence="2 3">
    <name type="scientific">Tripterygium wilfordii</name>
    <name type="common">Thunder God vine</name>
    <dbReference type="NCBI Taxonomy" id="458696"/>
    <lineage>
        <taxon>Eukaryota</taxon>
        <taxon>Viridiplantae</taxon>
        <taxon>Streptophyta</taxon>
        <taxon>Embryophyta</taxon>
        <taxon>Tracheophyta</taxon>
        <taxon>Spermatophyta</taxon>
        <taxon>Magnoliopsida</taxon>
        <taxon>eudicotyledons</taxon>
        <taxon>Gunneridae</taxon>
        <taxon>Pentapetalae</taxon>
        <taxon>rosids</taxon>
        <taxon>fabids</taxon>
        <taxon>Celastrales</taxon>
        <taxon>Celastraceae</taxon>
        <taxon>Tripterygium</taxon>
    </lineage>
</organism>
<comment type="caution">
    <text evidence="2">The sequence shown here is derived from an EMBL/GenBank/DDBJ whole genome shotgun (WGS) entry which is preliminary data.</text>
</comment>
<dbReference type="Proteomes" id="UP000593562">
    <property type="component" value="Unassembled WGS sequence"/>
</dbReference>
<protein>
    <submittedName>
        <fullName evidence="2">Uncharacterized protein</fullName>
    </submittedName>
</protein>
<accession>A0A7J7E1N8</accession>
<reference evidence="2 3" key="1">
    <citation type="journal article" date="2020" name="Nat. Commun.">
        <title>Genome of Tripterygium wilfordii and identification of cytochrome P450 involved in triptolide biosynthesis.</title>
        <authorList>
            <person name="Tu L."/>
            <person name="Su P."/>
            <person name="Zhang Z."/>
            <person name="Gao L."/>
            <person name="Wang J."/>
            <person name="Hu T."/>
            <person name="Zhou J."/>
            <person name="Zhang Y."/>
            <person name="Zhao Y."/>
            <person name="Liu Y."/>
            <person name="Song Y."/>
            <person name="Tong Y."/>
            <person name="Lu Y."/>
            <person name="Yang J."/>
            <person name="Xu C."/>
            <person name="Jia M."/>
            <person name="Peters R.J."/>
            <person name="Huang L."/>
            <person name="Gao W."/>
        </authorList>
    </citation>
    <scope>NUCLEOTIDE SEQUENCE [LARGE SCALE GENOMIC DNA]</scope>
    <source>
        <strain evidence="3">cv. XIE 37</strain>
        <tissue evidence="2">Leaf</tissue>
    </source>
</reference>
<dbReference type="EMBL" id="JAAARO010000001">
    <property type="protein sequence ID" value="KAF5752518.1"/>
    <property type="molecule type" value="Genomic_DNA"/>
</dbReference>
<keyword evidence="3" id="KW-1185">Reference proteome</keyword>